<name>A0A0L7K4C8_OPEBR</name>
<keyword evidence="1" id="KW-0732">Signal</keyword>
<dbReference type="GO" id="GO:0042302">
    <property type="term" value="F:structural constituent of cuticle"/>
    <property type="evidence" value="ECO:0007669"/>
    <property type="project" value="UniProtKB-UniRule"/>
</dbReference>
<evidence type="ECO:0000313" key="4">
    <source>
        <dbReference type="EMBL" id="KOB56924.1"/>
    </source>
</evidence>
<reference evidence="4 5" key="1">
    <citation type="journal article" date="2015" name="Genome Biol. Evol.">
        <title>The genome of winter moth (Operophtera brumata) provides a genomic perspective on sexual dimorphism and phenology.</title>
        <authorList>
            <person name="Derks M.F."/>
            <person name="Smit S."/>
            <person name="Salis L."/>
            <person name="Schijlen E."/>
            <person name="Bossers A."/>
            <person name="Mateman C."/>
            <person name="Pijl A.S."/>
            <person name="de Ridder D."/>
            <person name="Groenen M.A."/>
            <person name="Visser M.E."/>
            <person name="Megens H.J."/>
        </authorList>
    </citation>
    <scope>NUCLEOTIDE SEQUENCE [LARGE SCALE GENOMIC DNA]</scope>
    <source>
        <strain evidence="4">WM2013NL</strain>
        <tissue evidence="4">Head and thorax</tissue>
    </source>
</reference>
<protein>
    <submittedName>
        <fullName evidence="4">Cuticular protein RR-1 motif 19</fullName>
    </submittedName>
</protein>
<dbReference type="Proteomes" id="UP000037510">
    <property type="component" value="Unassembled WGS sequence"/>
</dbReference>
<gene>
    <name evidence="4" type="ORF">OBRU01_25784</name>
</gene>
<accession>A0A0L7K4C8</accession>
<dbReference type="InterPro" id="IPR000618">
    <property type="entry name" value="Insect_cuticle"/>
</dbReference>
<organism evidence="4 5">
    <name type="scientific">Operophtera brumata</name>
    <name type="common">Winter moth</name>
    <name type="synonym">Phalaena brumata</name>
    <dbReference type="NCBI Taxonomy" id="104452"/>
    <lineage>
        <taxon>Eukaryota</taxon>
        <taxon>Metazoa</taxon>
        <taxon>Ecdysozoa</taxon>
        <taxon>Arthropoda</taxon>
        <taxon>Hexapoda</taxon>
        <taxon>Insecta</taxon>
        <taxon>Pterygota</taxon>
        <taxon>Neoptera</taxon>
        <taxon>Endopterygota</taxon>
        <taxon>Lepidoptera</taxon>
        <taxon>Glossata</taxon>
        <taxon>Ditrysia</taxon>
        <taxon>Geometroidea</taxon>
        <taxon>Geometridae</taxon>
        <taxon>Larentiinae</taxon>
        <taxon>Operophtera</taxon>
    </lineage>
</organism>
<feature type="compositionally biased region" description="Low complexity" evidence="3">
    <location>
        <begin position="1"/>
        <end position="20"/>
    </location>
</feature>
<evidence type="ECO:0000256" key="2">
    <source>
        <dbReference type="PROSITE-ProRule" id="PRU00497"/>
    </source>
</evidence>
<proteinExistence type="predicted"/>
<keyword evidence="2" id="KW-0193">Cuticle</keyword>
<evidence type="ECO:0000313" key="5">
    <source>
        <dbReference type="Proteomes" id="UP000037510"/>
    </source>
</evidence>
<dbReference type="PROSITE" id="PS51155">
    <property type="entry name" value="CHIT_BIND_RR_2"/>
    <property type="match status" value="1"/>
</dbReference>
<evidence type="ECO:0000256" key="1">
    <source>
        <dbReference type="ARBA" id="ARBA00022729"/>
    </source>
</evidence>
<dbReference type="Pfam" id="PF00379">
    <property type="entry name" value="Chitin_bind_4"/>
    <property type="match status" value="1"/>
</dbReference>
<sequence length="67" mass="7127">MLSSPVPTLSSLLSPLSSPPQQQARWIKAQEAGQVTGHESGTEAHGAYSYTGDDGQLYTVTYTADEN</sequence>
<comment type="caution">
    <text evidence="4">The sequence shown here is derived from an EMBL/GenBank/DDBJ whole genome shotgun (WGS) entry which is preliminary data.</text>
</comment>
<keyword evidence="5" id="KW-1185">Reference proteome</keyword>
<feature type="region of interest" description="Disordered" evidence="3">
    <location>
        <begin position="1"/>
        <end position="24"/>
    </location>
</feature>
<evidence type="ECO:0000256" key="3">
    <source>
        <dbReference type="SAM" id="MobiDB-lite"/>
    </source>
</evidence>
<dbReference type="AlphaFoldDB" id="A0A0L7K4C8"/>
<feature type="non-terminal residue" evidence="4">
    <location>
        <position position="67"/>
    </location>
</feature>
<dbReference type="EMBL" id="JTDY01011328">
    <property type="protein sequence ID" value="KOB56924.1"/>
    <property type="molecule type" value="Genomic_DNA"/>
</dbReference>
<feature type="region of interest" description="Disordered" evidence="3">
    <location>
        <begin position="31"/>
        <end position="50"/>
    </location>
</feature>